<organism evidence="2 3">
    <name type="scientific">Tenebrio molitor</name>
    <name type="common">Yellow mealworm beetle</name>
    <dbReference type="NCBI Taxonomy" id="7067"/>
    <lineage>
        <taxon>Eukaryota</taxon>
        <taxon>Metazoa</taxon>
        <taxon>Ecdysozoa</taxon>
        <taxon>Arthropoda</taxon>
        <taxon>Hexapoda</taxon>
        <taxon>Insecta</taxon>
        <taxon>Pterygota</taxon>
        <taxon>Neoptera</taxon>
        <taxon>Endopterygota</taxon>
        <taxon>Coleoptera</taxon>
        <taxon>Polyphaga</taxon>
        <taxon>Cucujiformia</taxon>
        <taxon>Tenebrionidae</taxon>
        <taxon>Tenebrio</taxon>
    </lineage>
</organism>
<evidence type="ECO:0000313" key="2">
    <source>
        <dbReference type="EMBL" id="KAH0810072.1"/>
    </source>
</evidence>
<reference evidence="2" key="1">
    <citation type="journal article" date="2020" name="J Insects Food Feed">
        <title>The yellow mealworm (Tenebrio molitor) genome: a resource for the emerging insects as food and feed industry.</title>
        <authorList>
            <person name="Eriksson T."/>
            <person name="Andere A."/>
            <person name="Kelstrup H."/>
            <person name="Emery V."/>
            <person name="Picard C."/>
        </authorList>
    </citation>
    <scope>NUCLEOTIDE SEQUENCE</scope>
    <source>
        <strain evidence="2">Stoneville</strain>
        <tissue evidence="2">Whole head</tissue>
    </source>
</reference>
<dbReference type="Proteomes" id="UP000719412">
    <property type="component" value="Unassembled WGS sequence"/>
</dbReference>
<feature type="region of interest" description="Disordered" evidence="1">
    <location>
        <begin position="326"/>
        <end position="363"/>
    </location>
</feature>
<comment type="caution">
    <text evidence="2">The sequence shown here is derived from an EMBL/GenBank/DDBJ whole genome shotgun (WGS) entry which is preliminary data.</text>
</comment>
<feature type="compositionally biased region" description="Polar residues" evidence="1">
    <location>
        <begin position="330"/>
        <end position="340"/>
    </location>
</feature>
<sequence length="442" mass="50550">MWVRTYRSGQASGRRRVLFQHSNIYYSPRRSSLPEDVFSKNRKERSPRERRNRRRRTVWSRRQFAVHGLRKVSVNTFKELDVNYNKLRRPASSIHDYQGQSSINSICGYGVEKSITTQDLNKYHLSQKNSSGLHAYGAYRRIPLTPQQRAATLSYLKKQSRGAWDERGRKKKAVAERPPERIKLSDRAPYGRYFVARPPAEKPTGDAEKDSGKYNLAVEELKAPDDIMKFRIRSPVEFIPDFRILSCVLSAFASLRMVGMRWCRPKERWYSPLERTWPAVARTMMAKTGAPVNNPGSVIIYLDMERERKDRYSKPLFGILVGGARDSRRSSSFTGPSRTGHTIDVGGREPRTSQGLKEEPEPFFGTTATCSVRRLPERVRAFGAGSVATTDACGRPGRQASATPRRTFAAPARVLYMQMQRLPSRVPAISHPETRLVFDYIV</sequence>
<protein>
    <submittedName>
        <fullName evidence="2">Uncharacterized protein</fullName>
    </submittedName>
</protein>
<proteinExistence type="predicted"/>
<name>A0A8J6H918_TENMO</name>
<evidence type="ECO:0000256" key="1">
    <source>
        <dbReference type="SAM" id="MobiDB-lite"/>
    </source>
</evidence>
<gene>
    <name evidence="2" type="ORF">GEV33_012718</name>
</gene>
<keyword evidence="3" id="KW-1185">Reference proteome</keyword>
<evidence type="ECO:0000313" key="3">
    <source>
        <dbReference type="Proteomes" id="UP000719412"/>
    </source>
</evidence>
<dbReference type="AlphaFoldDB" id="A0A8J6H918"/>
<feature type="compositionally biased region" description="Basic and acidic residues" evidence="1">
    <location>
        <begin position="346"/>
        <end position="360"/>
    </location>
</feature>
<reference evidence="2" key="2">
    <citation type="submission" date="2021-08" db="EMBL/GenBank/DDBJ databases">
        <authorList>
            <person name="Eriksson T."/>
        </authorList>
    </citation>
    <scope>NUCLEOTIDE SEQUENCE</scope>
    <source>
        <strain evidence="2">Stoneville</strain>
        <tissue evidence="2">Whole head</tissue>
    </source>
</reference>
<dbReference type="EMBL" id="JABDTM020027729">
    <property type="protein sequence ID" value="KAH0810072.1"/>
    <property type="molecule type" value="Genomic_DNA"/>
</dbReference>
<accession>A0A8J6H918</accession>